<dbReference type="EMBL" id="LWQS01000095">
    <property type="protein sequence ID" value="OAN40041.1"/>
    <property type="molecule type" value="Genomic_DNA"/>
</dbReference>
<gene>
    <name evidence="6" type="ORF">A6A03_19440</name>
</gene>
<feature type="coiled-coil region" evidence="2">
    <location>
        <begin position="13"/>
        <end position="40"/>
    </location>
</feature>
<dbReference type="Gene3D" id="3.30.450.20">
    <property type="entry name" value="PAS domain"/>
    <property type="match status" value="3"/>
</dbReference>
<dbReference type="InterPro" id="IPR000014">
    <property type="entry name" value="PAS"/>
</dbReference>
<dbReference type="Pfam" id="PF00989">
    <property type="entry name" value="PAS"/>
    <property type="match status" value="1"/>
</dbReference>
<dbReference type="NCBIfam" id="TIGR00229">
    <property type="entry name" value="sensory_box"/>
    <property type="match status" value="3"/>
</dbReference>
<evidence type="ECO:0000313" key="6">
    <source>
        <dbReference type="EMBL" id="OAN40041.1"/>
    </source>
</evidence>
<dbReference type="PANTHER" id="PTHR33745:SF3">
    <property type="entry name" value="RSBT CO-ANTAGONIST PROTEIN RSBRC"/>
    <property type="match status" value="1"/>
</dbReference>
<dbReference type="CDD" id="cd00130">
    <property type="entry name" value="PAS"/>
    <property type="match status" value="3"/>
</dbReference>
<evidence type="ECO:0008006" key="8">
    <source>
        <dbReference type="Google" id="ProtNLM"/>
    </source>
</evidence>
<dbReference type="Pfam" id="PF08448">
    <property type="entry name" value="PAS_4"/>
    <property type="match status" value="2"/>
</dbReference>
<dbReference type="SUPFAM" id="SSF55785">
    <property type="entry name" value="PYP-like sensor domain (PAS domain)"/>
    <property type="match status" value="3"/>
</dbReference>
<feature type="coiled-coil region" evidence="2">
    <location>
        <begin position="381"/>
        <end position="411"/>
    </location>
</feature>
<dbReference type="SMART" id="SM00091">
    <property type="entry name" value="PAS"/>
    <property type="match status" value="3"/>
</dbReference>
<dbReference type="PROSITE" id="PS50112">
    <property type="entry name" value="PAS"/>
    <property type="match status" value="2"/>
</dbReference>
<evidence type="ECO:0000256" key="1">
    <source>
        <dbReference type="ARBA" id="ARBA00022553"/>
    </source>
</evidence>
<accession>A0A178M082</accession>
<dbReference type="InterPro" id="IPR035965">
    <property type="entry name" value="PAS-like_dom_sf"/>
</dbReference>
<evidence type="ECO:0000259" key="5">
    <source>
        <dbReference type="PROSITE" id="PS50801"/>
    </source>
</evidence>
<keyword evidence="1" id="KW-0597">Phosphoprotein</keyword>
<evidence type="ECO:0000259" key="3">
    <source>
        <dbReference type="PROSITE" id="PS50112"/>
    </source>
</evidence>
<dbReference type="PROSITE" id="PS50801">
    <property type="entry name" value="STAS"/>
    <property type="match status" value="1"/>
</dbReference>
<feature type="domain" description="STAS" evidence="5">
    <location>
        <begin position="414"/>
        <end position="525"/>
    </location>
</feature>
<name>A0A178M082_9CHLR</name>
<feature type="domain" description="PAC" evidence="4">
    <location>
        <begin position="345"/>
        <end position="397"/>
    </location>
</feature>
<dbReference type="InterPro" id="IPR013767">
    <property type="entry name" value="PAS_fold"/>
</dbReference>
<dbReference type="Proteomes" id="UP000078287">
    <property type="component" value="Unassembled WGS sequence"/>
</dbReference>
<dbReference type="InterPro" id="IPR013656">
    <property type="entry name" value="PAS_4"/>
</dbReference>
<dbReference type="PROSITE" id="PS50113">
    <property type="entry name" value="PAC"/>
    <property type="match status" value="2"/>
</dbReference>
<dbReference type="GO" id="GO:0006355">
    <property type="term" value="P:regulation of DNA-templated transcription"/>
    <property type="evidence" value="ECO:0007669"/>
    <property type="project" value="InterPro"/>
</dbReference>
<dbReference type="InterPro" id="IPR001610">
    <property type="entry name" value="PAC"/>
</dbReference>
<dbReference type="CDD" id="cd07041">
    <property type="entry name" value="STAS_RsbR_RsbS_like"/>
    <property type="match status" value="1"/>
</dbReference>
<dbReference type="SMART" id="SM00086">
    <property type="entry name" value="PAC"/>
    <property type="match status" value="3"/>
</dbReference>
<dbReference type="PANTHER" id="PTHR33745">
    <property type="entry name" value="RSBT ANTAGONIST PROTEIN RSBS-RELATED"/>
    <property type="match status" value="1"/>
</dbReference>
<evidence type="ECO:0000313" key="7">
    <source>
        <dbReference type="Proteomes" id="UP000078287"/>
    </source>
</evidence>
<evidence type="ECO:0000256" key="2">
    <source>
        <dbReference type="SAM" id="Coils"/>
    </source>
</evidence>
<organism evidence="6 7">
    <name type="scientific">Chloroflexus islandicus</name>
    <dbReference type="NCBI Taxonomy" id="1707952"/>
    <lineage>
        <taxon>Bacteria</taxon>
        <taxon>Bacillati</taxon>
        <taxon>Chloroflexota</taxon>
        <taxon>Chloroflexia</taxon>
        <taxon>Chloroflexales</taxon>
        <taxon>Chloroflexineae</taxon>
        <taxon>Chloroflexaceae</taxon>
        <taxon>Chloroflexus</taxon>
    </lineage>
</organism>
<dbReference type="InterPro" id="IPR000700">
    <property type="entry name" value="PAS-assoc_C"/>
</dbReference>
<reference evidence="6 7" key="1">
    <citation type="submission" date="2016-04" db="EMBL/GenBank/DDBJ databases">
        <title>Chloroflexus islandicus sp. nov., a thermophilic filamentous anoxygenic phototrophic bacterium from geyser Strokkur (Iceland).</title>
        <authorList>
            <person name="Gaisin V.A."/>
            <person name="Kalashnikov A.M."/>
            <person name="Sukhacheva M.V."/>
            <person name="Grouzdev D.S."/>
            <person name="Ivanov T.M."/>
            <person name="Kuznetsov B."/>
            <person name="Gorlenko V.M."/>
        </authorList>
    </citation>
    <scope>NUCLEOTIDE SEQUENCE [LARGE SCALE GENOMIC DNA]</scope>
    <source>
        <strain evidence="7">isl-2</strain>
    </source>
</reference>
<dbReference type="RefSeq" id="WP_066790993.1">
    <property type="nucleotide sequence ID" value="NZ_LWQS01000095.1"/>
</dbReference>
<sequence length="538" mass="58924">MADNLPPSSTGEVEHLRAQVAALQEQLSRWQNLIETANVLVVDLNADGTIRYLNPAAERVFQITRDGWAGRSLLGFLAAEDRARAQQAFLEAIQVRAPSLMFQCRVQSPQTGEFYGLWTVALRYDDAGNYSGASATAYDVGPIEQARREAEASRAMLQLVIDSLPQAIFWKDRDSRYLGANRRLLEDAGIASLADIIGKADTDMPWVEQAPLYRADDLAVMEHGPKLNIEEPLTRVDGTQIWLRTNKLPLVRDGEVIGVLAMYEDITEERRQANELRTFKALVDNAPDGIIVADTNQVITYANAAMLDMLGYQSLVGMPAQAILPPQTLQQMPELTRLALAGGKANVQVDYLRRDGATITVNAAGLAVFNESGQLIGFATINRDISEQLRLEEERRRMQEQVIEAQQAMLRELSTPLLPIADQVVAMPIIGTIDSNRAAQIMETLLEGVARYRARIAILDITGVRVVDTQVAGALMRAAQAARLLGAQVVITGIGPEVAQTLVHIGAELASMIAKPNLQEGIAFALRQRNGDRAMVGV</sequence>
<dbReference type="STRING" id="1707952.A6A03_19440"/>
<protein>
    <recommendedName>
        <fullName evidence="8">Histidine kinase</fullName>
    </recommendedName>
</protein>
<dbReference type="InterPro" id="IPR002645">
    <property type="entry name" value="STAS_dom"/>
</dbReference>
<proteinExistence type="predicted"/>
<dbReference type="SUPFAM" id="SSF52091">
    <property type="entry name" value="SpoIIaa-like"/>
    <property type="match status" value="1"/>
</dbReference>
<keyword evidence="2" id="KW-0175">Coiled coil</keyword>
<evidence type="ECO:0000259" key="4">
    <source>
        <dbReference type="PROSITE" id="PS50113"/>
    </source>
</evidence>
<dbReference type="Gene3D" id="3.30.750.24">
    <property type="entry name" value="STAS domain"/>
    <property type="match status" value="1"/>
</dbReference>
<dbReference type="Pfam" id="PF01740">
    <property type="entry name" value="STAS"/>
    <property type="match status" value="1"/>
</dbReference>
<dbReference type="OrthoDB" id="9779734at2"/>
<dbReference type="InterPro" id="IPR036513">
    <property type="entry name" value="STAS_dom_sf"/>
</dbReference>
<dbReference type="InterPro" id="IPR051932">
    <property type="entry name" value="Bact_StressResp_Reg"/>
</dbReference>
<feature type="domain" description="PAS" evidence="3">
    <location>
        <begin position="275"/>
        <end position="313"/>
    </location>
</feature>
<feature type="domain" description="PAS" evidence="3">
    <location>
        <begin position="26"/>
        <end position="96"/>
    </location>
</feature>
<feature type="domain" description="PAC" evidence="4">
    <location>
        <begin position="227"/>
        <end position="278"/>
    </location>
</feature>
<comment type="caution">
    <text evidence="6">The sequence shown here is derived from an EMBL/GenBank/DDBJ whole genome shotgun (WGS) entry which is preliminary data.</text>
</comment>
<dbReference type="AlphaFoldDB" id="A0A178M082"/>
<keyword evidence="7" id="KW-1185">Reference proteome</keyword>